<dbReference type="Gene3D" id="3.40.50.150">
    <property type="entry name" value="Vaccinia Virus protein VP39"/>
    <property type="match status" value="1"/>
</dbReference>
<dbReference type="InterPro" id="IPR019734">
    <property type="entry name" value="TPR_rpt"/>
</dbReference>
<dbReference type="AlphaFoldDB" id="A0A2W4U3H8"/>
<dbReference type="SUPFAM" id="SSF53335">
    <property type="entry name" value="S-adenosyl-L-methionine-dependent methyltransferases"/>
    <property type="match status" value="1"/>
</dbReference>
<sequence>MIKQYLDEALSTCETLLPSQPPTPPDTAPASAPTSSEPLVQIEQEWMEACQTVANILTSMGFIQEAYPWRSMAFDPVPNSAKFYAESGRVCSQCEAWEQAIYFCRRTLEYDPDNAAVHRQLAQVYYRIGDRTAETQTLDHLLAQRPEAATAEGHYQLGQVLRGQDQLSKAIACYQRAIEQDGQYADAYYALGDLWTQQGNQAQTVELFQQMVEQLPETAQAHYRLGRAYRQTQQPEQAIAAFRTAIRLDSHLHWAYMGLLNILMQRRLWDEAIATCESVITAAEQETTEPPEIKNIAWAYCFMGNAQAKKGDRHLATRAHQSAFALRGWPQAAERNYQFGLNWFSENIPVWAEYIAPMNELSALRHPLKMLSLGDQDDSSLLWLVDTVLIEPDDQLTCLTDQASDSLQQNRAKLSQPDKLVIQEGDTQTQLEALLEETFNWVYVQSDCKQADYLQSVSIHLWRSLKVSGLICFKDYHWQHPSDPSQSSKVGIDAFIAAVGDRAEILCRSHQVILRKRH</sequence>
<dbReference type="SMART" id="SM00028">
    <property type="entry name" value="TPR"/>
    <property type="match status" value="7"/>
</dbReference>
<name>A0A2W4U3H8_9CYAN</name>
<accession>A0A2W4U3H8</accession>
<dbReference type="Proteomes" id="UP000249354">
    <property type="component" value="Unassembled WGS sequence"/>
</dbReference>
<keyword evidence="1" id="KW-0802">TPR repeat</keyword>
<dbReference type="SUPFAM" id="SSF48452">
    <property type="entry name" value="TPR-like"/>
    <property type="match status" value="1"/>
</dbReference>
<evidence type="ECO:0000313" key="4">
    <source>
        <dbReference type="Proteomes" id="UP000249354"/>
    </source>
</evidence>
<feature type="region of interest" description="Disordered" evidence="2">
    <location>
        <begin position="16"/>
        <end position="36"/>
    </location>
</feature>
<evidence type="ECO:0000313" key="3">
    <source>
        <dbReference type="EMBL" id="PZO13580.1"/>
    </source>
</evidence>
<dbReference type="PANTHER" id="PTHR44366:SF1">
    <property type="entry name" value="UDP-N-ACETYLGLUCOSAMINE--PEPTIDE N-ACETYLGLUCOSAMINYLTRANSFERASE 110 KDA SUBUNIT"/>
    <property type="match status" value="1"/>
</dbReference>
<reference evidence="4" key="1">
    <citation type="submission" date="2018-04" db="EMBL/GenBank/DDBJ databases">
        <authorList>
            <person name="Cornet L."/>
        </authorList>
    </citation>
    <scope>NUCLEOTIDE SEQUENCE [LARGE SCALE GENOMIC DNA]</scope>
</reference>
<dbReference type="Pfam" id="PF00515">
    <property type="entry name" value="TPR_1"/>
    <property type="match status" value="1"/>
</dbReference>
<dbReference type="GO" id="GO:0097363">
    <property type="term" value="F:protein O-acetylglucosaminyltransferase activity"/>
    <property type="evidence" value="ECO:0007669"/>
    <property type="project" value="TreeGrafter"/>
</dbReference>
<protein>
    <submittedName>
        <fullName evidence="3">Uncharacterized protein</fullName>
    </submittedName>
</protein>
<comment type="caution">
    <text evidence="3">The sequence shown here is derived from an EMBL/GenBank/DDBJ whole genome shotgun (WGS) entry which is preliminary data.</text>
</comment>
<feature type="repeat" description="TPR" evidence="1">
    <location>
        <begin position="185"/>
        <end position="218"/>
    </location>
</feature>
<organism evidence="3 4">
    <name type="scientific">Leptolyngbya foveolarum</name>
    <dbReference type="NCBI Taxonomy" id="47253"/>
    <lineage>
        <taxon>Bacteria</taxon>
        <taxon>Bacillati</taxon>
        <taxon>Cyanobacteriota</taxon>
        <taxon>Cyanophyceae</taxon>
        <taxon>Leptolyngbyales</taxon>
        <taxon>Leptolyngbyaceae</taxon>
        <taxon>Leptolyngbya group</taxon>
        <taxon>Leptolyngbya</taxon>
    </lineage>
</organism>
<dbReference type="Pfam" id="PF13414">
    <property type="entry name" value="TPR_11"/>
    <property type="match status" value="1"/>
</dbReference>
<proteinExistence type="predicted"/>
<dbReference type="EMBL" id="QBMC01000122">
    <property type="protein sequence ID" value="PZO13580.1"/>
    <property type="molecule type" value="Genomic_DNA"/>
</dbReference>
<dbReference type="PROSITE" id="PS50005">
    <property type="entry name" value="TPR"/>
    <property type="match status" value="3"/>
</dbReference>
<gene>
    <name evidence="3" type="ORF">DCF25_15905</name>
</gene>
<dbReference type="InterPro" id="IPR037919">
    <property type="entry name" value="OGT"/>
</dbReference>
<dbReference type="InterPro" id="IPR029063">
    <property type="entry name" value="SAM-dependent_MTases_sf"/>
</dbReference>
<reference evidence="3 4" key="2">
    <citation type="submission" date="2018-06" db="EMBL/GenBank/DDBJ databases">
        <title>Metagenomic assembly of (sub)arctic Cyanobacteria and their associated microbiome from non-axenic cultures.</title>
        <authorList>
            <person name="Baurain D."/>
        </authorList>
    </citation>
    <scope>NUCLEOTIDE SEQUENCE [LARGE SCALE GENOMIC DNA]</scope>
    <source>
        <strain evidence="3">ULC129bin1</strain>
    </source>
</reference>
<dbReference type="Gene3D" id="1.25.40.10">
    <property type="entry name" value="Tetratricopeptide repeat domain"/>
    <property type="match status" value="1"/>
</dbReference>
<evidence type="ECO:0000256" key="1">
    <source>
        <dbReference type="PROSITE-ProRule" id="PRU00339"/>
    </source>
</evidence>
<dbReference type="InterPro" id="IPR011990">
    <property type="entry name" value="TPR-like_helical_dom_sf"/>
</dbReference>
<feature type="repeat" description="TPR" evidence="1">
    <location>
        <begin position="219"/>
        <end position="252"/>
    </location>
</feature>
<dbReference type="PANTHER" id="PTHR44366">
    <property type="entry name" value="UDP-N-ACETYLGLUCOSAMINE--PEPTIDE N-ACETYLGLUCOSAMINYLTRANSFERASE 110 KDA SUBUNIT"/>
    <property type="match status" value="1"/>
</dbReference>
<evidence type="ECO:0000256" key="2">
    <source>
        <dbReference type="SAM" id="MobiDB-lite"/>
    </source>
</evidence>
<dbReference type="GO" id="GO:0006493">
    <property type="term" value="P:protein O-linked glycosylation"/>
    <property type="evidence" value="ECO:0007669"/>
    <property type="project" value="InterPro"/>
</dbReference>
<feature type="repeat" description="TPR" evidence="1">
    <location>
        <begin position="151"/>
        <end position="184"/>
    </location>
</feature>